<organism evidence="2 4">
    <name type="scientific">Medicago truncatula</name>
    <name type="common">Barrel medic</name>
    <name type="synonym">Medicago tribuloides</name>
    <dbReference type="NCBI Taxonomy" id="3880"/>
    <lineage>
        <taxon>Eukaryota</taxon>
        <taxon>Viridiplantae</taxon>
        <taxon>Streptophyta</taxon>
        <taxon>Embryophyta</taxon>
        <taxon>Tracheophyta</taxon>
        <taxon>Spermatophyta</taxon>
        <taxon>Magnoliopsida</taxon>
        <taxon>eudicotyledons</taxon>
        <taxon>Gunneridae</taxon>
        <taxon>Pentapetalae</taxon>
        <taxon>rosids</taxon>
        <taxon>fabids</taxon>
        <taxon>Fabales</taxon>
        <taxon>Fabaceae</taxon>
        <taxon>Papilionoideae</taxon>
        <taxon>50 kb inversion clade</taxon>
        <taxon>NPAAA clade</taxon>
        <taxon>Hologalegina</taxon>
        <taxon>IRL clade</taxon>
        <taxon>Trifolieae</taxon>
        <taxon>Medicago</taxon>
    </lineage>
</organism>
<feature type="compositionally biased region" description="Gly residues" evidence="1">
    <location>
        <begin position="128"/>
        <end position="139"/>
    </location>
</feature>
<reference evidence="3" key="3">
    <citation type="submission" date="2015-04" db="UniProtKB">
        <authorList>
            <consortium name="EnsemblPlants"/>
        </authorList>
    </citation>
    <scope>IDENTIFICATION</scope>
    <source>
        <strain evidence="3">cv. Jemalong A17</strain>
    </source>
</reference>
<name>G7J337_MEDTR</name>
<dbReference type="PaxDb" id="3880-AES72130"/>
<protein>
    <submittedName>
        <fullName evidence="2 3">Uncharacterized protein</fullName>
    </submittedName>
</protein>
<dbReference type="EnsemblPlants" id="AES72130">
    <property type="protein sequence ID" value="AES72130"/>
    <property type="gene ID" value="MTR_3g086390"/>
</dbReference>
<gene>
    <name evidence="2" type="ordered locus">MTR_3g086390</name>
</gene>
<proteinExistence type="predicted"/>
<evidence type="ECO:0000256" key="1">
    <source>
        <dbReference type="SAM" id="MobiDB-lite"/>
    </source>
</evidence>
<reference evidence="2 4" key="1">
    <citation type="journal article" date="2011" name="Nature">
        <title>The Medicago genome provides insight into the evolution of rhizobial symbioses.</title>
        <authorList>
            <person name="Young N.D."/>
            <person name="Debelle F."/>
            <person name="Oldroyd G.E."/>
            <person name="Geurts R."/>
            <person name="Cannon S.B."/>
            <person name="Udvardi M.K."/>
            <person name="Benedito V.A."/>
            <person name="Mayer K.F."/>
            <person name="Gouzy J."/>
            <person name="Schoof H."/>
            <person name="Van de Peer Y."/>
            <person name="Proost S."/>
            <person name="Cook D.R."/>
            <person name="Meyers B.C."/>
            <person name="Spannagl M."/>
            <person name="Cheung F."/>
            <person name="De Mita S."/>
            <person name="Krishnakumar V."/>
            <person name="Gundlach H."/>
            <person name="Zhou S."/>
            <person name="Mudge J."/>
            <person name="Bharti A.K."/>
            <person name="Murray J.D."/>
            <person name="Naoumkina M.A."/>
            <person name="Rosen B."/>
            <person name="Silverstein K.A."/>
            <person name="Tang H."/>
            <person name="Rombauts S."/>
            <person name="Zhao P.X."/>
            <person name="Zhou P."/>
            <person name="Barbe V."/>
            <person name="Bardou P."/>
            <person name="Bechner M."/>
            <person name="Bellec A."/>
            <person name="Berger A."/>
            <person name="Berges H."/>
            <person name="Bidwell S."/>
            <person name="Bisseling T."/>
            <person name="Choisne N."/>
            <person name="Couloux A."/>
            <person name="Denny R."/>
            <person name="Deshpande S."/>
            <person name="Dai X."/>
            <person name="Doyle J.J."/>
            <person name="Dudez A.M."/>
            <person name="Farmer A.D."/>
            <person name="Fouteau S."/>
            <person name="Franken C."/>
            <person name="Gibelin C."/>
            <person name="Gish J."/>
            <person name="Goldstein S."/>
            <person name="Gonzalez A.J."/>
            <person name="Green P.J."/>
            <person name="Hallab A."/>
            <person name="Hartog M."/>
            <person name="Hua A."/>
            <person name="Humphray S.J."/>
            <person name="Jeong D.H."/>
            <person name="Jing Y."/>
            <person name="Jocker A."/>
            <person name="Kenton S.M."/>
            <person name="Kim D.J."/>
            <person name="Klee K."/>
            <person name="Lai H."/>
            <person name="Lang C."/>
            <person name="Lin S."/>
            <person name="Macmil S.L."/>
            <person name="Magdelenat G."/>
            <person name="Matthews L."/>
            <person name="McCorrison J."/>
            <person name="Monaghan E.L."/>
            <person name="Mun J.H."/>
            <person name="Najar F.Z."/>
            <person name="Nicholson C."/>
            <person name="Noirot C."/>
            <person name="O'Bleness M."/>
            <person name="Paule C.R."/>
            <person name="Poulain J."/>
            <person name="Prion F."/>
            <person name="Qin B."/>
            <person name="Qu C."/>
            <person name="Retzel E.F."/>
            <person name="Riddle C."/>
            <person name="Sallet E."/>
            <person name="Samain S."/>
            <person name="Samson N."/>
            <person name="Sanders I."/>
            <person name="Saurat O."/>
            <person name="Scarpelli C."/>
            <person name="Schiex T."/>
            <person name="Segurens B."/>
            <person name="Severin A.J."/>
            <person name="Sherrier D.J."/>
            <person name="Shi R."/>
            <person name="Sims S."/>
            <person name="Singer S.R."/>
            <person name="Sinharoy S."/>
            <person name="Sterck L."/>
            <person name="Viollet A."/>
            <person name="Wang B.B."/>
            <person name="Wang K."/>
            <person name="Wang M."/>
            <person name="Wang X."/>
            <person name="Warfsmann J."/>
            <person name="Weissenbach J."/>
            <person name="White D.D."/>
            <person name="White J.D."/>
            <person name="Wiley G.B."/>
            <person name="Wincker P."/>
            <person name="Xing Y."/>
            <person name="Yang L."/>
            <person name="Yao Z."/>
            <person name="Ying F."/>
            <person name="Zhai J."/>
            <person name="Zhou L."/>
            <person name="Zuber A."/>
            <person name="Denarie J."/>
            <person name="Dixon R.A."/>
            <person name="May G.D."/>
            <person name="Schwartz D.C."/>
            <person name="Rogers J."/>
            <person name="Quetier F."/>
            <person name="Town C.D."/>
            <person name="Roe B.A."/>
        </authorList>
    </citation>
    <scope>NUCLEOTIDE SEQUENCE [LARGE SCALE GENOMIC DNA]</scope>
    <source>
        <strain evidence="2">A17</strain>
        <strain evidence="3 4">cv. Jemalong A17</strain>
    </source>
</reference>
<dbReference type="Proteomes" id="UP000002051">
    <property type="component" value="Chromosome 3"/>
</dbReference>
<sequence length="139" mass="15137">MVQVSSTLINVLVRIQHWVCNNVKTLGSKLPPMLGATMFDGLVFAVATSEIFTLQIQENWGPGSFVEENLVKHSHTDTGMTGIFDNNNTRFELGCENDPHSKNDMAIIWWSTCQNPGASQKETRLKSGGSGGGNVPMIG</sequence>
<accession>G7J337</accession>
<evidence type="ECO:0000313" key="2">
    <source>
        <dbReference type="EMBL" id="AES72130.1"/>
    </source>
</evidence>
<evidence type="ECO:0000313" key="4">
    <source>
        <dbReference type="Proteomes" id="UP000002051"/>
    </source>
</evidence>
<keyword evidence="4" id="KW-1185">Reference proteome</keyword>
<dbReference type="EMBL" id="CM001219">
    <property type="protein sequence ID" value="AES72130.1"/>
    <property type="molecule type" value="Genomic_DNA"/>
</dbReference>
<evidence type="ECO:0000313" key="3">
    <source>
        <dbReference type="EnsemblPlants" id="AES72130"/>
    </source>
</evidence>
<reference evidence="2 4" key="2">
    <citation type="journal article" date="2014" name="BMC Genomics">
        <title>An improved genome release (version Mt4.0) for the model legume Medicago truncatula.</title>
        <authorList>
            <person name="Tang H."/>
            <person name="Krishnakumar V."/>
            <person name="Bidwell S."/>
            <person name="Rosen B."/>
            <person name="Chan A."/>
            <person name="Zhou S."/>
            <person name="Gentzbittel L."/>
            <person name="Childs K.L."/>
            <person name="Yandell M."/>
            <person name="Gundlach H."/>
            <person name="Mayer K.F."/>
            <person name="Schwartz D.C."/>
            <person name="Town C.D."/>
        </authorList>
    </citation>
    <scope>GENOME REANNOTATION</scope>
    <source>
        <strain evidence="3 4">cv. Jemalong A17</strain>
    </source>
</reference>
<dbReference type="HOGENOM" id="CLU_1848084_0_0_1"/>
<feature type="region of interest" description="Disordered" evidence="1">
    <location>
        <begin position="119"/>
        <end position="139"/>
    </location>
</feature>
<dbReference type="AlphaFoldDB" id="G7J337"/>